<evidence type="ECO:0000313" key="4">
    <source>
        <dbReference type="Proteomes" id="UP000199647"/>
    </source>
</evidence>
<proteinExistence type="predicted"/>
<dbReference type="AlphaFoldDB" id="A0A1H9HIC4"/>
<organism evidence="3 4">
    <name type="scientific">Faunimonas pinastri</name>
    <dbReference type="NCBI Taxonomy" id="1855383"/>
    <lineage>
        <taxon>Bacteria</taxon>
        <taxon>Pseudomonadati</taxon>
        <taxon>Pseudomonadota</taxon>
        <taxon>Alphaproteobacteria</taxon>
        <taxon>Hyphomicrobiales</taxon>
        <taxon>Afifellaceae</taxon>
        <taxon>Faunimonas</taxon>
    </lineage>
</organism>
<keyword evidence="1" id="KW-0812">Transmembrane</keyword>
<feature type="domain" description="TadE-like" evidence="2">
    <location>
        <begin position="10"/>
        <end position="52"/>
    </location>
</feature>
<name>A0A1H9HIC4_9HYPH</name>
<keyword evidence="1" id="KW-0472">Membrane</keyword>
<reference evidence="3 4" key="1">
    <citation type="submission" date="2016-10" db="EMBL/GenBank/DDBJ databases">
        <authorList>
            <person name="de Groot N.N."/>
        </authorList>
    </citation>
    <scope>NUCLEOTIDE SEQUENCE [LARGE SCALE GENOMIC DNA]</scope>
    <source>
        <strain evidence="3 4">A52C2</strain>
    </source>
</reference>
<evidence type="ECO:0000313" key="3">
    <source>
        <dbReference type="EMBL" id="SEQ62111.1"/>
    </source>
</evidence>
<dbReference type="STRING" id="1855383.SAMN05216548_10652"/>
<protein>
    <submittedName>
        <fullName evidence="3">Flp pilus assembly protein TadG</fullName>
    </submittedName>
</protein>
<sequence>MGRVIRREDGATAVEFALIAPALFLLIFVIFQTALVFVAEQVLDNGVATVARQIRTGQLASGNAKTLVCAEISYVISCSGSSFFVDVQSSSDIGSLPTTNLVNTDGSYKSSAQNSFGTAGDYVLIRAYYEWPLVKIFGSLTLANLDNGTRLLSSYAVFRNEPASTT</sequence>
<keyword evidence="1" id="KW-1133">Transmembrane helix</keyword>
<dbReference type="InterPro" id="IPR012495">
    <property type="entry name" value="TadE-like_dom"/>
</dbReference>
<keyword evidence="4" id="KW-1185">Reference proteome</keyword>
<dbReference type="EMBL" id="FOFG01000006">
    <property type="protein sequence ID" value="SEQ62111.1"/>
    <property type="molecule type" value="Genomic_DNA"/>
</dbReference>
<dbReference type="Proteomes" id="UP000199647">
    <property type="component" value="Unassembled WGS sequence"/>
</dbReference>
<gene>
    <name evidence="3" type="ORF">SAMN05216548_10652</name>
</gene>
<accession>A0A1H9HIC4</accession>
<dbReference type="RefSeq" id="WP_177176802.1">
    <property type="nucleotide sequence ID" value="NZ_FOFG01000006.1"/>
</dbReference>
<feature type="transmembrane region" description="Helical" evidence="1">
    <location>
        <begin position="12"/>
        <end position="39"/>
    </location>
</feature>
<evidence type="ECO:0000256" key="1">
    <source>
        <dbReference type="SAM" id="Phobius"/>
    </source>
</evidence>
<dbReference type="Pfam" id="PF07811">
    <property type="entry name" value="TadE"/>
    <property type="match status" value="1"/>
</dbReference>
<evidence type="ECO:0000259" key="2">
    <source>
        <dbReference type="Pfam" id="PF07811"/>
    </source>
</evidence>